<protein>
    <submittedName>
        <fullName evidence="1">Uncharacterized protein</fullName>
    </submittedName>
</protein>
<dbReference type="AlphaFoldDB" id="A0A6M0RXN4"/>
<dbReference type="RefSeq" id="WP_163703208.1">
    <property type="nucleotide sequence ID" value="NZ_QXHD01000004.1"/>
</dbReference>
<evidence type="ECO:0000313" key="2">
    <source>
        <dbReference type="Proteomes" id="UP000481033"/>
    </source>
</evidence>
<organism evidence="1 2">
    <name type="scientific">Adonisia turfae CCMR0081</name>
    <dbReference type="NCBI Taxonomy" id="2292702"/>
    <lineage>
        <taxon>Bacteria</taxon>
        <taxon>Bacillati</taxon>
        <taxon>Cyanobacteriota</taxon>
        <taxon>Adonisia</taxon>
        <taxon>Adonisia turfae</taxon>
    </lineage>
</organism>
<proteinExistence type="predicted"/>
<sequence>MTTQATAIATTAIKENRQRTTMTLTPSAVAGLDKLAGFFNLSRSAFVEKIGKGEIPLLIASPTLLTPDLTDKIAS</sequence>
<dbReference type="Proteomes" id="UP000481033">
    <property type="component" value="Unassembled WGS sequence"/>
</dbReference>
<accession>A0A6M0RXN4</accession>
<reference evidence="1 2" key="1">
    <citation type="journal article" date="2020" name="Microb. Ecol.">
        <title>Ecogenomics of the Marine Benthic Filamentous Cyanobacterium Adonisia.</title>
        <authorList>
            <person name="Walter J.M."/>
            <person name="Coutinho F.H."/>
            <person name="Leomil L."/>
            <person name="Hargreaves P.I."/>
            <person name="Campeao M.E."/>
            <person name="Vieira V.V."/>
            <person name="Silva B.S."/>
            <person name="Fistarol G.O."/>
            <person name="Salomon P.S."/>
            <person name="Sawabe T."/>
            <person name="Mino S."/>
            <person name="Hosokawa M."/>
            <person name="Miyashita H."/>
            <person name="Maruyama F."/>
            <person name="van Verk M.C."/>
            <person name="Dutilh B.E."/>
            <person name="Thompson C.C."/>
            <person name="Thompson F.L."/>
        </authorList>
    </citation>
    <scope>NUCLEOTIDE SEQUENCE [LARGE SCALE GENOMIC DNA]</scope>
    <source>
        <strain evidence="1 2">CCMR0081</strain>
    </source>
</reference>
<gene>
    <name evidence="1" type="ORF">DXZ20_35800</name>
</gene>
<dbReference type="EMBL" id="QXHD01000004">
    <property type="protein sequence ID" value="NEZ60906.1"/>
    <property type="molecule type" value="Genomic_DNA"/>
</dbReference>
<comment type="caution">
    <text evidence="1">The sequence shown here is derived from an EMBL/GenBank/DDBJ whole genome shotgun (WGS) entry which is preliminary data.</text>
</comment>
<keyword evidence="2" id="KW-1185">Reference proteome</keyword>
<name>A0A6M0RXN4_9CYAN</name>
<evidence type="ECO:0000313" key="1">
    <source>
        <dbReference type="EMBL" id="NEZ60906.1"/>
    </source>
</evidence>